<protein>
    <recommendedName>
        <fullName evidence="3">STAS/SEC14 domain-containing protein</fullName>
    </recommendedName>
</protein>
<dbReference type="RefSeq" id="WP_140465901.1">
    <property type="nucleotide sequence ID" value="NZ_RCYZ01000002.1"/>
</dbReference>
<comment type="caution">
    <text evidence="1">The sequence shown here is derived from an EMBL/GenBank/DDBJ whole genome shotgun (WGS) entry which is preliminary data.</text>
</comment>
<sequence length="141" mass="16246">MQLPYPSADFLEISYQPHTDILVGRWLRPVTEAEARQGYDDLLADAQVHHARYWLLDIRRRHRSAPATLAWLLGTYYSQLVRTLGPPVCMVYFMAPGLREEFMQDGAVPEPHTYDGQPFRMNQTITETDAVAWLQAEQQIG</sequence>
<dbReference type="EMBL" id="RCYZ01000002">
    <property type="protein sequence ID" value="TPG67591.1"/>
    <property type="molecule type" value="Genomic_DNA"/>
</dbReference>
<evidence type="ECO:0008006" key="3">
    <source>
        <dbReference type="Google" id="ProtNLM"/>
    </source>
</evidence>
<reference evidence="1 2" key="1">
    <citation type="journal article" date="2019" name="Environ. Microbiol.">
        <title>Species interactions and distinct microbial communities in high Arctic permafrost affected cryosols are associated with the CH4 and CO2 gas fluxes.</title>
        <authorList>
            <person name="Altshuler I."/>
            <person name="Hamel J."/>
            <person name="Turney S."/>
            <person name="Magnuson E."/>
            <person name="Levesque R."/>
            <person name="Greer C."/>
            <person name="Whyte L.G."/>
        </authorList>
    </citation>
    <scope>NUCLEOTIDE SEQUENCE [LARGE SCALE GENOMIC DNA]</scope>
    <source>
        <strain evidence="1 2">S9.2P</strain>
    </source>
</reference>
<evidence type="ECO:0000313" key="1">
    <source>
        <dbReference type="EMBL" id="TPG67591.1"/>
    </source>
</evidence>
<accession>A0A502GZR4</accession>
<gene>
    <name evidence="1" type="ORF">EAH73_07770</name>
</gene>
<name>A0A502GZR4_9BACT</name>
<evidence type="ECO:0000313" key="2">
    <source>
        <dbReference type="Proteomes" id="UP000317646"/>
    </source>
</evidence>
<dbReference type="OrthoDB" id="884362at2"/>
<dbReference type="AlphaFoldDB" id="A0A502GZR4"/>
<proteinExistence type="predicted"/>
<keyword evidence="2" id="KW-1185">Reference proteome</keyword>
<dbReference type="Proteomes" id="UP000317646">
    <property type="component" value="Unassembled WGS sequence"/>
</dbReference>
<organism evidence="1 2">
    <name type="scientific">Hymenobacter nivis</name>
    <dbReference type="NCBI Taxonomy" id="1850093"/>
    <lineage>
        <taxon>Bacteria</taxon>
        <taxon>Pseudomonadati</taxon>
        <taxon>Bacteroidota</taxon>
        <taxon>Cytophagia</taxon>
        <taxon>Cytophagales</taxon>
        <taxon>Hymenobacteraceae</taxon>
        <taxon>Hymenobacter</taxon>
    </lineage>
</organism>